<dbReference type="PANTHER" id="PTHR12110:SF41">
    <property type="entry name" value="INOSOSE DEHYDRATASE"/>
    <property type="match status" value="1"/>
</dbReference>
<evidence type="ECO:0000313" key="3">
    <source>
        <dbReference type="EMBL" id="GAA4487907.1"/>
    </source>
</evidence>
<evidence type="ECO:0000259" key="2">
    <source>
        <dbReference type="Pfam" id="PF01261"/>
    </source>
</evidence>
<gene>
    <name evidence="3" type="ORF">GCM10023171_26440</name>
</gene>
<sequence>MHASNPMCVSGMAALAWEVPDEIAMYARTGTDLVGLPTAKAAAFGVSRLAELLDRHGLGLGYLVQPFAAHPEDQEGWTRQLAALAAAVRDAHRLGAGVVYLTSGPSGHLDWERAADLFAARISPVVQLARSLRVGLAVENTMSLRSDISFTHTARDAFALAERANMGVCLDLYCCWQERGLAELVAAQREQIAIVQVSDFVLGTSSFPSRWVPGDADLPMQQLLAEVLRAGYDGIVDAELIGPAIEDEGAESALTRSVAWMRSQIASVKRQDQNRR</sequence>
<keyword evidence="1" id="KW-0119">Carbohydrate metabolism</keyword>
<feature type="domain" description="Xylose isomerase-like TIM barrel" evidence="2">
    <location>
        <begin position="43"/>
        <end position="263"/>
    </location>
</feature>
<protein>
    <recommendedName>
        <fullName evidence="2">Xylose isomerase-like TIM barrel domain-containing protein</fullName>
    </recommendedName>
</protein>
<keyword evidence="4" id="KW-1185">Reference proteome</keyword>
<dbReference type="PANTHER" id="PTHR12110">
    <property type="entry name" value="HYDROXYPYRUVATE ISOMERASE"/>
    <property type="match status" value="1"/>
</dbReference>
<dbReference type="Proteomes" id="UP001500731">
    <property type="component" value="Unassembled WGS sequence"/>
</dbReference>
<dbReference type="Gene3D" id="3.20.20.150">
    <property type="entry name" value="Divalent-metal-dependent TIM barrel enzymes"/>
    <property type="match status" value="1"/>
</dbReference>
<dbReference type="InterPro" id="IPR013022">
    <property type="entry name" value="Xyl_isomerase-like_TIM-brl"/>
</dbReference>
<name>A0ABP8PHP4_9MICO</name>
<dbReference type="InterPro" id="IPR050312">
    <property type="entry name" value="IolE/XylAMocC-like"/>
</dbReference>
<dbReference type="InterPro" id="IPR036237">
    <property type="entry name" value="Xyl_isomerase-like_sf"/>
</dbReference>
<accession>A0ABP8PHP4</accession>
<evidence type="ECO:0000256" key="1">
    <source>
        <dbReference type="ARBA" id="ARBA00023277"/>
    </source>
</evidence>
<dbReference type="Pfam" id="PF01261">
    <property type="entry name" value="AP_endonuc_2"/>
    <property type="match status" value="1"/>
</dbReference>
<proteinExistence type="predicted"/>
<comment type="caution">
    <text evidence="3">The sequence shown here is derived from an EMBL/GenBank/DDBJ whole genome shotgun (WGS) entry which is preliminary data.</text>
</comment>
<reference evidence="4" key="1">
    <citation type="journal article" date="2019" name="Int. J. Syst. Evol. Microbiol.">
        <title>The Global Catalogue of Microorganisms (GCM) 10K type strain sequencing project: providing services to taxonomists for standard genome sequencing and annotation.</title>
        <authorList>
            <consortium name="The Broad Institute Genomics Platform"/>
            <consortium name="The Broad Institute Genome Sequencing Center for Infectious Disease"/>
            <person name="Wu L."/>
            <person name="Ma J."/>
        </authorList>
    </citation>
    <scope>NUCLEOTIDE SEQUENCE [LARGE SCALE GENOMIC DNA]</scope>
    <source>
        <strain evidence="4">JCM 17839</strain>
    </source>
</reference>
<evidence type="ECO:0000313" key="4">
    <source>
        <dbReference type="Proteomes" id="UP001500731"/>
    </source>
</evidence>
<dbReference type="SUPFAM" id="SSF51658">
    <property type="entry name" value="Xylose isomerase-like"/>
    <property type="match status" value="1"/>
</dbReference>
<organism evidence="3 4">
    <name type="scientific">Microbacterium panaciterrae</name>
    <dbReference type="NCBI Taxonomy" id="985759"/>
    <lineage>
        <taxon>Bacteria</taxon>
        <taxon>Bacillati</taxon>
        <taxon>Actinomycetota</taxon>
        <taxon>Actinomycetes</taxon>
        <taxon>Micrococcales</taxon>
        <taxon>Microbacteriaceae</taxon>
        <taxon>Microbacterium</taxon>
    </lineage>
</organism>
<dbReference type="EMBL" id="BAABGP010000018">
    <property type="protein sequence ID" value="GAA4487907.1"/>
    <property type="molecule type" value="Genomic_DNA"/>
</dbReference>